<comment type="caution">
    <text evidence="2">The sequence shown here is derived from an EMBL/GenBank/DDBJ whole genome shotgun (WGS) entry which is preliminary data.</text>
</comment>
<accession>A0A4C2ADW8</accession>
<evidence type="ECO:0000313" key="3">
    <source>
        <dbReference type="Proteomes" id="UP000299102"/>
    </source>
</evidence>
<keyword evidence="3" id="KW-1185">Reference proteome</keyword>
<evidence type="ECO:0000313" key="2">
    <source>
        <dbReference type="EMBL" id="GBP98248.1"/>
    </source>
</evidence>
<organism evidence="2 3">
    <name type="scientific">Eumeta variegata</name>
    <name type="common">Bagworm moth</name>
    <name type="synonym">Eumeta japonica</name>
    <dbReference type="NCBI Taxonomy" id="151549"/>
    <lineage>
        <taxon>Eukaryota</taxon>
        <taxon>Metazoa</taxon>
        <taxon>Ecdysozoa</taxon>
        <taxon>Arthropoda</taxon>
        <taxon>Hexapoda</taxon>
        <taxon>Insecta</taxon>
        <taxon>Pterygota</taxon>
        <taxon>Neoptera</taxon>
        <taxon>Endopterygota</taxon>
        <taxon>Lepidoptera</taxon>
        <taxon>Glossata</taxon>
        <taxon>Ditrysia</taxon>
        <taxon>Tineoidea</taxon>
        <taxon>Psychidae</taxon>
        <taxon>Oiketicinae</taxon>
        <taxon>Eumeta</taxon>
    </lineage>
</organism>
<name>A0A4C2ADW8_EUMVA</name>
<feature type="region of interest" description="Disordered" evidence="1">
    <location>
        <begin position="59"/>
        <end position="98"/>
    </location>
</feature>
<protein>
    <submittedName>
        <fullName evidence="2">Uncharacterized protein</fullName>
    </submittedName>
</protein>
<sequence length="127" mass="14279">MEPIQFSAISVYRLHKHQISGPDPIAHYQTANKDTCRQRQKDKLIMRLTEIPVVTRPGHVAGEVGRQSPRSGCRPIADARAVGTDSGHQRRAERRARNAACVQARRPIMNTDLLVLMYTAPRQRSAD</sequence>
<proteinExistence type="predicted"/>
<dbReference type="Proteomes" id="UP000299102">
    <property type="component" value="Unassembled WGS sequence"/>
</dbReference>
<dbReference type="EMBL" id="BGZK01003097">
    <property type="protein sequence ID" value="GBP98248.1"/>
    <property type="molecule type" value="Genomic_DNA"/>
</dbReference>
<dbReference type="AlphaFoldDB" id="A0A4C2ADW8"/>
<gene>
    <name evidence="2" type="ORF">EVAR_66408_1</name>
</gene>
<reference evidence="2 3" key="1">
    <citation type="journal article" date="2019" name="Commun. Biol.">
        <title>The bagworm genome reveals a unique fibroin gene that provides high tensile strength.</title>
        <authorList>
            <person name="Kono N."/>
            <person name="Nakamura H."/>
            <person name="Ohtoshi R."/>
            <person name="Tomita M."/>
            <person name="Numata K."/>
            <person name="Arakawa K."/>
        </authorList>
    </citation>
    <scope>NUCLEOTIDE SEQUENCE [LARGE SCALE GENOMIC DNA]</scope>
</reference>
<evidence type="ECO:0000256" key="1">
    <source>
        <dbReference type="SAM" id="MobiDB-lite"/>
    </source>
</evidence>